<dbReference type="PANTHER" id="PTHR24567:SF74">
    <property type="entry name" value="HTH-TYPE TRANSCRIPTIONAL REGULATOR ARCR"/>
    <property type="match status" value="1"/>
</dbReference>
<gene>
    <name evidence="5" type="ORF">CLV75_0659</name>
</gene>
<evidence type="ECO:0000256" key="1">
    <source>
        <dbReference type="ARBA" id="ARBA00023015"/>
    </source>
</evidence>
<dbReference type="EMBL" id="RCCT01000001">
    <property type="protein sequence ID" value="RLK10680.1"/>
    <property type="molecule type" value="Genomic_DNA"/>
</dbReference>
<dbReference type="RefSeq" id="WP_010440243.1">
    <property type="nucleotide sequence ID" value="NZ_AEYW01000006.1"/>
</dbReference>
<keyword evidence="2" id="KW-0238">DNA-binding</keyword>
<dbReference type="Pfam" id="PF00027">
    <property type="entry name" value="cNMP_binding"/>
    <property type="match status" value="1"/>
</dbReference>
<dbReference type="Gene3D" id="1.10.10.10">
    <property type="entry name" value="Winged helix-like DNA-binding domain superfamily/Winged helix DNA-binding domain"/>
    <property type="match status" value="1"/>
</dbReference>
<dbReference type="GO" id="GO:0005829">
    <property type="term" value="C:cytosol"/>
    <property type="evidence" value="ECO:0007669"/>
    <property type="project" value="TreeGrafter"/>
</dbReference>
<dbReference type="SUPFAM" id="SSF46785">
    <property type="entry name" value="Winged helix' DNA-binding domain"/>
    <property type="match status" value="1"/>
</dbReference>
<dbReference type="AlphaFoldDB" id="A0A497ZMZ0"/>
<keyword evidence="3" id="KW-0804">Transcription</keyword>
<name>A0A497ZMZ0_9RHOB</name>
<accession>A0A497ZMZ0</accession>
<dbReference type="InterPro" id="IPR036388">
    <property type="entry name" value="WH-like_DNA-bd_sf"/>
</dbReference>
<dbReference type="GO" id="GO:0003677">
    <property type="term" value="F:DNA binding"/>
    <property type="evidence" value="ECO:0007669"/>
    <property type="project" value="UniProtKB-KW"/>
</dbReference>
<dbReference type="InterPro" id="IPR014710">
    <property type="entry name" value="RmlC-like_jellyroll"/>
</dbReference>
<dbReference type="SMART" id="SM00100">
    <property type="entry name" value="cNMP"/>
    <property type="match status" value="1"/>
</dbReference>
<dbReference type="SUPFAM" id="SSF51206">
    <property type="entry name" value="cAMP-binding domain-like"/>
    <property type="match status" value="1"/>
</dbReference>
<keyword evidence="6" id="KW-1185">Reference proteome</keyword>
<organism evidence="5 6">
    <name type="scientific">Ruegeria conchae</name>
    <dbReference type="NCBI Taxonomy" id="981384"/>
    <lineage>
        <taxon>Bacteria</taxon>
        <taxon>Pseudomonadati</taxon>
        <taxon>Pseudomonadota</taxon>
        <taxon>Alphaproteobacteria</taxon>
        <taxon>Rhodobacterales</taxon>
        <taxon>Roseobacteraceae</taxon>
        <taxon>Ruegeria</taxon>
    </lineage>
</organism>
<dbReference type="InterPro" id="IPR018490">
    <property type="entry name" value="cNMP-bd_dom_sf"/>
</dbReference>
<dbReference type="Gene3D" id="2.60.120.10">
    <property type="entry name" value="Jelly Rolls"/>
    <property type="match status" value="1"/>
</dbReference>
<dbReference type="PANTHER" id="PTHR24567">
    <property type="entry name" value="CRP FAMILY TRANSCRIPTIONAL REGULATORY PROTEIN"/>
    <property type="match status" value="1"/>
</dbReference>
<proteinExistence type="predicted"/>
<evidence type="ECO:0000259" key="4">
    <source>
        <dbReference type="PROSITE" id="PS50042"/>
    </source>
</evidence>
<dbReference type="OrthoDB" id="7772718at2"/>
<evidence type="ECO:0000256" key="3">
    <source>
        <dbReference type="ARBA" id="ARBA00023163"/>
    </source>
</evidence>
<dbReference type="STRING" id="981384.GCA_000192475_03330"/>
<dbReference type="Proteomes" id="UP000271700">
    <property type="component" value="Unassembled WGS sequence"/>
</dbReference>
<dbReference type="InterPro" id="IPR050397">
    <property type="entry name" value="Env_Response_Regulators"/>
</dbReference>
<dbReference type="PROSITE" id="PS50042">
    <property type="entry name" value="CNMP_BINDING_3"/>
    <property type="match status" value="1"/>
</dbReference>
<dbReference type="Pfam" id="PF13545">
    <property type="entry name" value="HTH_Crp_2"/>
    <property type="match status" value="1"/>
</dbReference>
<dbReference type="InterPro" id="IPR012318">
    <property type="entry name" value="HTH_CRP"/>
</dbReference>
<evidence type="ECO:0000313" key="5">
    <source>
        <dbReference type="EMBL" id="RLK10680.1"/>
    </source>
</evidence>
<comment type="caution">
    <text evidence="5">The sequence shown here is derived from an EMBL/GenBank/DDBJ whole genome shotgun (WGS) entry which is preliminary data.</text>
</comment>
<dbReference type="GO" id="GO:0003700">
    <property type="term" value="F:DNA-binding transcription factor activity"/>
    <property type="evidence" value="ECO:0007669"/>
    <property type="project" value="TreeGrafter"/>
</dbReference>
<evidence type="ECO:0000313" key="6">
    <source>
        <dbReference type="Proteomes" id="UP000271700"/>
    </source>
</evidence>
<protein>
    <submittedName>
        <fullName evidence="5">CRP-like cAMP-binding protein</fullName>
    </submittedName>
</protein>
<dbReference type="CDD" id="cd00038">
    <property type="entry name" value="CAP_ED"/>
    <property type="match status" value="1"/>
</dbReference>
<feature type="domain" description="Cyclic nucleotide-binding" evidence="4">
    <location>
        <begin position="16"/>
        <end position="136"/>
    </location>
</feature>
<keyword evidence="1" id="KW-0805">Transcription regulation</keyword>
<reference evidence="5 6" key="1">
    <citation type="submission" date="2018-10" db="EMBL/GenBank/DDBJ databases">
        <title>Genomic Encyclopedia of Archaeal and Bacterial Type Strains, Phase II (KMG-II): from individual species to whole genera.</title>
        <authorList>
            <person name="Goeker M."/>
        </authorList>
    </citation>
    <scope>NUCLEOTIDE SEQUENCE [LARGE SCALE GENOMIC DNA]</scope>
    <source>
        <strain evidence="5 6">DSM 29317</strain>
    </source>
</reference>
<dbReference type="InterPro" id="IPR000595">
    <property type="entry name" value="cNMP-bd_dom"/>
</dbReference>
<dbReference type="InterPro" id="IPR036390">
    <property type="entry name" value="WH_DNA-bd_sf"/>
</dbReference>
<evidence type="ECO:0000256" key="2">
    <source>
        <dbReference type="ARBA" id="ARBA00023125"/>
    </source>
</evidence>
<sequence length="226" mass="25390">MFDNDDDMQILTQTDWFGAREPKFQNDLMTCAVVRTFDPGETLYHHGDPANGIHAVLDGSVQITAPADDGQEFVVHREGAGFWIGDLALFAEAQRLVSVMTTQQTRTLFFPSSRVERMVQENPEYVRDFYALTRENMKTALRIMANLAVTGSEKRLVLRLLHLDEGASKSDGWIIVSQDELAAMVAVSQPTLHRNLHRLSGLGLVELGYGRLRLIDRRKLIASCQS</sequence>